<dbReference type="PANTHER" id="PTHR10553">
    <property type="entry name" value="SMALL NUCLEAR RIBONUCLEOPROTEIN"/>
    <property type="match status" value="1"/>
</dbReference>
<dbReference type="InterPro" id="IPR047575">
    <property type="entry name" value="Sm"/>
</dbReference>
<comment type="subcellular location">
    <subcellularLocation>
        <location evidence="1">Nucleus</location>
    </subcellularLocation>
</comment>
<keyword evidence="12" id="KW-1185">Reference proteome</keyword>
<feature type="region of interest" description="Disordered" evidence="9">
    <location>
        <begin position="1"/>
        <end position="81"/>
    </location>
</feature>
<dbReference type="Gene3D" id="2.30.30.100">
    <property type="match status" value="1"/>
</dbReference>
<dbReference type="GO" id="GO:0005688">
    <property type="term" value="C:U6 snRNP"/>
    <property type="evidence" value="ECO:0007669"/>
    <property type="project" value="TreeGrafter"/>
</dbReference>
<dbReference type="PANTHER" id="PTHR10553:SF5">
    <property type="entry name" value="U6 SNRNA-ASSOCIATED SM-LIKE PROTEIN LSM7"/>
    <property type="match status" value="1"/>
</dbReference>
<dbReference type="GO" id="GO:0000398">
    <property type="term" value="P:mRNA splicing, via spliceosome"/>
    <property type="evidence" value="ECO:0007669"/>
    <property type="project" value="InterPro"/>
</dbReference>
<feature type="domain" description="Sm" evidence="10">
    <location>
        <begin position="82"/>
        <end position="169"/>
    </location>
</feature>
<dbReference type="InterPro" id="IPR044641">
    <property type="entry name" value="Lsm7/SmG-like"/>
</dbReference>
<reference evidence="11 12" key="1">
    <citation type="submission" date="2017-01" db="EMBL/GenBank/DDBJ databases">
        <authorList>
            <person name="Mah S.A."/>
            <person name="Swanson W.J."/>
            <person name="Moy G.W."/>
            <person name="Vacquier V.D."/>
        </authorList>
    </citation>
    <scope>NUCLEOTIDE SEQUENCE [LARGE SCALE GENOMIC DNA]</scope>
    <source>
        <strain evidence="11 12">GSMNP</strain>
    </source>
</reference>
<dbReference type="GO" id="GO:0003723">
    <property type="term" value="F:RNA binding"/>
    <property type="evidence" value="ECO:0007669"/>
    <property type="project" value="UniProtKB-KW"/>
</dbReference>
<dbReference type="EMBL" id="LSSN01000001">
    <property type="protein sequence ID" value="OMJ26618.1"/>
    <property type="molecule type" value="Genomic_DNA"/>
</dbReference>
<evidence type="ECO:0000256" key="1">
    <source>
        <dbReference type="ARBA" id="ARBA00004123"/>
    </source>
</evidence>
<dbReference type="GO" id="GO:0071004">
    <property type="term" value="C:U2-type prespliceosome"/>
    <property type="evidence" value="ECO:0007669"/>
    <property type="project" value="TreeGrafter"/>
</dbReference>
<dbReference type="InterPro" id="IPR017132">
    <property type="entry name" value="Lsm7"/>
</dbReference>
<evidence type="ECO:0000256" key="7">
    <source>
        <dbReference type="ARBA" id="ARBA00023242"/>
    </source>
</evidence>
<dbReference type="GO" id="GO:0005689">
    <property type="term" value="C:U12-type spliceosomal complex"/>
    <property type="evidence" value="ECO:0007669"/>
    <property type="project" value="TreeGrafter"/>
</dbReference>
<keyword evidence="6" id="KW-0508">mRNA splicing</keyword>
<dbReference type="GO" id="GO:1990726">
    <property type="term" value="C:Lsm1-7-Pat1 complex"/>
    <property type="evidence" value="ECO:0007669"/>
    <property type="project" value="TreeGrafter"/>
</dbReference>
<dbReference type="PROSITE" id="PS52002">
    <property type="entry name" value="SM"/>
    <property type="match status" value="1"/>
</dbReference>
<feature type="compositionally biased region" description="Low complexity" evidence="9">
    <location>
        <begin position="37"/>
        <end position="74"/>
    </location>
</feature>
<organism evidence="11 12">
    <name type="scientific">Smittium culicis</name>
    <dbReference type="NCBI Taxonomy" id="133412"/>
    <lineage>
        <taxon>Eukaryota</taxon>
        <taxon>Fungi</taxon>
        <taxon>Fungi incertae sedis</taxon>
        <taxon>Zoopagomycota</taxon>
        <taxon>Kickxellomycotina</taxon>
        <taxon>Harpellomycetes</taxon>
        <taxon>Harpellales</taxon>
        <taxon>Legeriomycetaceae</taxon>
        <taxon>Smittium</taxon>
    </lineage>
</organism>
<evidence type="ECO:0000256" key="8">
    <source>
        <dbReference type="ARBA" id="ARBA00023274"/>
    </source>
</evidence>
<feature type="compositionally biased region" description="Polar residues" evidence="9">
    <location>
        <begin position="1"/>
        <end position="12"/>
    </location>
</feature>
<dbReference type="GO" id="GO:0097526">
    <property type="term" value="C:spliceosomal tri-snRNP complex"/>
    <property type="evidence" value="ECO:0007669"/>
    <property type="project" value="TreeGrafter"/>
</dbReference>
<evidence type="ECO:0000256" key="9">
    <source>
        <dbReference type="SAM" id="MobiDB-lite"/>
    </source>
</evidence>
<comment type="similarity">
    <text evidence="2">Belongs to the snRNP Sm proteins family.</text>
</comment>
<evidence type="ECO:0000259" key="10">
    <source>
        <dbReference type="PROSITE" id="PS52002"/>
    </source>
</evidence>
<dbReference type="GO" id="GO:0000956">
    <property type="term" value="P:nuclear-transcribed mRNA catabolic process"/>
    <property type="evidence" value="ECO:0007669"/>
    <property type="project" value="InterPro"/>
</dbReference>
<keyword evidence="3" id="KW-0507">mRNA processing</keyword>
<evidence type="ECO:0000313" key="12">
    <source>
        <dbReference type="Proteomes" id="UP000187283"/>
    </source>
</evidence>
<accession>A0A1R1YI74</accession>
<evidence type="ECO:0000256" key="2">
    <source>
        <dbReference type="ARBA" id="ARBA00006850"/>
    </source>
</evidence>
<evidence type="ECO:0000256" key="5">
    <source>
        <dbReference type="ARBA" id="ARBA00022884"/>
    </source>
</evidence>
<feature type="compositionally biased region" description="Basic and acidic residues" evidence="9">
    <location>
        <begin position="18"/>
        <end position="31"/>
    </location>
</feature>
<keyword evidence="4" id="KW-0747">Spliceosome</keyword>
<keyword evidence="7" id="KW-0539">Nucleus</keyword>
<evidence type="ECO:0000256" key="3">
    <source>
        <dbReference type="ARBA" id="ARBA00022664"/>
    </source>
</evidence>
<evidence type="ECO:0000256" key="4">
    <source>
        <dbReference type="ARBA" id="ARBA00022728"/>
    </source>
</evidence>
<name>A0A1R1YI74_9FUNG</name>
<dbReference type="STRING" id="133412.A0A1R1YI74"/>
<dbReference type="InterPro" id="IPR001163">
    <property type="entry name" value="Sm_dom_euk/arc"/>
</dbReference>
<dbReference type="InterPro" id="IPR010920">
    <property type="entry name" value="LSM_dom_sf"/>
</dbReference>
<dbReference type="OrthoDB" id="274944at2759"/>
<sequence>MNDSGNFNKQSGGSQGYQDKKKSQYTERKPYMDNAKQGYNQSRNNNNNNGGSGNNRYGANGGNFNRQNRNQDQRNQQKRPMVQVFDLSKYNNMKVQIKFSGGRSVRGILKGYDQLQNLVLDEAVESFNDFESLNAIVSADISLVNKERYIGLMVCRGPSVIAISPLDGSEEIANPFLN</sequence>
<dbReference type="Pfam" id="PF01423">
    <property type="entry name" value="LSM"/>
    <property type="match status" value="1"/>
</dbReference>
<dbReference type="CDD" id="cd01729">
    <property type="entry name" value="LSm7"/>
    <property type="match status" value="1"/>
</dbReference>
<evidence type="ECO:0000313" key="11">
    <source>
        <dbReference type="EMBL" id="OMJ26618.1"/>
    </source>
</evidence>
<gene>
    <name evidence="11" type="ORF">AYI70_g4</name>
</gene>
<keyword evidence="5" id="KW-0694">RNA-binding</keyword>
<dbReference type="GO" id="GO:0071013">
    <property type="term" value="C:catalytic step 2 spliceosome"/>
    <property type="evidence" value="ECO:0007669"/>
    <property type="project" value="TreeGrafter"/>
</dbReference>
<dbReference type="SUPFAM" id="SSF50182">
    <property type="entry name" value="Sm-like ribonucleoproteins"/>
    <property type="match status" value="1"/>
</dbReference>
<dbReference type="SMART" id="SM00651">
    <property type="entry name" value="Sm"/>
    <property type="match status" value="1"/>
</dbReference>
<dbReference type="AlphaFoldDB" id="A0A1R1YI74"/>
<protein>
    <submittedName>
        <fullName evidence="11">Sm-like protein LSM7</fullName>
    </submittedName>
</protein>
<keyword evidence="8" id="KW-0687">Ribonucleoprotein</keyword>
<comment type="caution">
    <text evidence="11">The sequence shown here is derived from an EMBL/GenBank/DDBJ whole genome shotgun (WGS) entry which is preliminary data.</text>
</comment>
<proteinExistence type="inferred from homology"/>
<dbReference type="Proteomes" id="UP000187283">
    <property type="component" value="Unassembled WGS sequence"/>
</dbReference>
<evidence type="ECO:0000256" key="6">
    <source>
        <dbReference type="ARBA" id="ARBA00023187"/>
    </source>
</evidence>